<dbReference type="PANTHER" id="PTHR23022">
    <property type="entry name" value="TRANSPOSABLE ELEMENT-RELATED"/>
    <property type="match status" value="1"/>
</dbReference>
<evidence type="ECO:0000259" key="2">
    <source>
        <dbReference type="Pfam" id="PF13358"/>
    </source>
</evidence>
<dbReference type="OrthoDB" id="9864761at2759"/>
<keyword evidence="4" id="KW-1185">Reference proteome</keyword>
<comment type="caution">
    <text evidence="3">The sequence shown here is derived from an EMBL/GenBank/DDBJ whole genome shotgun (WGS) entry which is preliminary data.</text>
</comment>
<dbReference type="PANTHER" id="PTHR23022:SF135">
    <property type="entry name" value="SI:DKEY-77F5.3"/>
    <property type="match status" value="1"/>
</dbReference>
<evidence type="ECO:0000313" key="4">
    <source>
        <dbReference type="Proteomes" id="UP001142489"/>
    </source>
</evidence>
<proteinExistence type="predicted"/>
<evidence type="ECO:0000256" key="1">
    <source>
        <dbReference type="SAM" id="MobiDB-lite"/>
    </source>
</evidence>
<evidence type="ECO:0000313" key="3">
    <source>
        <dbReference type="EMBL" id="KAJ7319862.1"/>
    </source>
</evidence>
<feature type="region of interest" description="Disordered" evidence="1">
    <location>
        <begin position="161"/>
        <end position="183"/>
    </location>
</feature>
<dbReference type="EMBL" id="JAPFRF010000010">
    <property type="protein sequence ID" value="KAJ7319862.1"/>
    <property type="molecule type" value="Genomic_DNA"/>
</dbReference>
<feature type="compositionally biased region" description="Polar residues" evidence="1">
    <location>
        <begin position="165"/>
        <end position="183"/>
    </location>
</feature>
<dbReference type="AlphaFoldDB" id="A0A9Q0XNV0"/>
<dbReference type="Proteomes" id="UP001142489">
    <property type="component" value="Unassembled WGS sequence"/>
</dbReference>
<gene>
    <name evidence="3" type="ORF">JRQ81_019373</name>
</gene>
<dbReference type="Gene3D" id="3.30.420.10">
    <property type="entry name" value="Ribonuclease H-like superfamily/Ribonuclease H"/>
    <property type="match status" value="1"/>
</dbReference>
<organism evidence="3 4">
    <name type="scientific">Phrynocephalus forsythii</name>
    <dbReference type="NCBI Taxonomy" id="171643"/>
    <lineage>
        <taxon>Eukaryota</taxon>
        <taxon>Metazoa</taxon>
        <taxon>Chordata</taxon>
        <taxon>Craniata</taxon>
        <taxon>Vertebrata</taxon>
        <taxon>Euteleostomi</taxon>
        <taxon>Lepidosauria</taxon>
        <taxon>Squamata</taxon>
        <taxon>Bifurcata</taxon>
        <taxon>Unidentata</taxon>
        <taxon>Episquamata</taxon>
        <taxon>Toxicofera</taxon>
        <taxon>Iguania</taxon>
        <taxon>Acrodonta</taxon>
        <taxon>Agamidae</taxon>
        <taxon>Agaminae</taxon>
        <taxon>Phrynocephalus</taxon>
    </lineage>
</organism>
<protein>
    <recommendedName>
        <fullName evidence="2">Tc1-like transposase DDE domain-containing protein</fullName>
    </recommendedName>
</protein>
<dbReference type="GO" id="GO:0003676">
    <property type="term" value="F:nucleic acid binding"/>
    <property type="evidence" value="ECO:0007669"/>
    <property type="project" value="InterPro"/>
</dbReference>
<dbReference type="InterPro" id="IPR038717">
    <property type="entry name" value="Tc1-like_DDE_dom"/>
</dbReference>
<feature type="domain" description="Tc1-like transposase DDE" evidence="2">
    <location>
        <begin position="3"/>
        <end position="107"/>
    </location>
</feature>
<dbReference type="InterPro" id="IPR036397">
    <property type="entry name" value="RNaseH_sf"/>
</dbReference>
<dbReference type="InterPro" id="IPR052338">
    <property type="entry name" value="Transposase_5"/>
</dbReference>
<dbReference type="Pfam" id="PF13358">
    <property type="entry name" value="DDE_3"/>
    <property type="match status" value="1"/>
</dbReference>
<name>A0A9Q0XNV0_9SAUR</name>
<reference evidence="3" key="1">
    <citation type="journal article" date="2023" name="DNA Res.">
        <title>Chromosome-level genome assembly of Phrynocephalus forsythii using third-generation DNA sequencing and Hi-C analysis.</title>
        <authorList>
            <person name="Qi Y."/>
            <person name="Zhao W."/>
            <person name="Zhao Y."/>
            <person name="Niu C."/>
            <person name="Cao S."/>
            <person name="Zhang Y."/>
        </authorList>
    </citation>
    <scope>NUCLEOTIDE SEQUENCE</scope>
    <source>
        <tissue evidence="3">Muscle</tissue>
    </source>
</reference>
<accession>A0A9Q0XNV0</accession>
<sequence length="183" mass="20431">MLIWGAMSSAGVGPLCCIKSRVNTAIYQEILQHLMLPSTDELYADFIFHQELEPAHTAKSTKTWFNDHRITVSEWPANSPDLNPIENLWDTAERKMRDMRPKNAAELKTTIEASWSSITPQQCQRLIASMSCCIETVIDAKGAQTKYCPFMPALPSMLQGLQHGRSASSDTSEISSLNKTLDV</sequence>